<dbReference type="SUPFAM" id="SSF47413">
    <property type="entry name" value="lambda repressor-like DNA-binding domains"/>
    <property type="match status" value="1"/>
</dbReference>
<dbReference type="PROSITE" id="PS50943">
    <property type="entry name" value="HTH_CROC1"/>
    <property type="match status" value="1"/>
</dbReference>
<proteinExistence type="predicted"/>
<evidence type="ECO:0000259" key="1">
    <source>
        <dbReference type="PROSITE" id="PS50943"/>
    </source>
</evidence>
<dbReference type="InterPro" id="IPR001387">
    <property type="entry name" value="Cro/C1-type_HTH"/>
</dbReference>
<dbReference type="GO" id="GO:0003677">
    <property type="term" value="F:DNA binding"/>
    <property type="evidence" value="ECO:0007669"/>
    <property type="project" value="InterPro"/>
</dbReference>
<dbReference type="KEGG" id="stae:HNV11_23775"/>
<dbReference type="InterPro" id="IPR010982">
    <property type="entry name" value="Lambda_DNA-bd_dom_sf"/>
</dbReference>
<geneLocation type="plasmid" evidence="3">
    <name>pts</name>
</geneLocation>
<feature type="domain" description="HTH cro/C1-type" evidence="1">
    <location>
        <begin position="25"/>
        <end position="79"/>
    </location>
</feature>
<organism evidence="2 3">
    <name type="scientific">Spirosoma taeanense</name>
    <dbReference type="NCBI Taxonomy" id="2735870"/>
    <lineage>
        <taxon>Bacteria</taxon>
        <taxon>Pseudomonadati</taxon>
        <taxon>Bacteroidota</taxon>
        <taxon>Cytophagia</taxon>
        <taxon>Cytophagales</taxon>
        <taxon>Cytophagaceae</taxon>
        <taxon>Spirosoma</taxon>
    </lineage>
</organism>
<dbReference type="AlphaFoldDB" id="A0A6M5YFV8"/>
<keyword evidence="3" id="KW-1185">Reference proteome</keyword>
<dbReference type="Gene3D" id="1.10.260.40">
    <property type="entry name" value="lambda repressor-like DNA-binding domains"/>
    <property type="match status" value="1"/>
</dbReference>
<dbReference type="Pfam" id="PF01381">
    <property type="entry name" value="HTH_3"/>
    <property type="match status" value="1"/>
</dbReference>
<protein>
    <submittedName>
        <fullName evidence="2">Helix-turn-helix transcriptional regulator</fullName>
    </submittedName>
</protein>
<name>A0A6M5YFV8_9BACT</name>
<evidence type="ECO:0000313" key="3">
    <source>
        <dbReference type="Proteomes" id="UP000502756"/>
    </source>
</evidence>
<evidence type="ECO:0000313" key="2">
    <source>
        <dbReference type="EMBL" id="QJW92494.1"/>
    </source>
</evidence>
<sequence>MNKSAFFAETQNSLCMENSESAKRLKAIVVALDMKVTDFGEAIGVKQQQIYDWTSGKFIPKFPVWVQIAERFPQLSAEFILRGKGAVLNE</sequence>
<keyword evidence="2" id="KW-0614">Plasmid</keyword>
<accession>A0A6M5YFV8</accession>
<dbReference type="SMART" id="SM00530">
    <property type="entry name" value="HTH_XRE"/>
    <property type="match status" value="1"/>
</dbReference>
<dbReference type="RefSeq" id="WP_171742322.1">
    <property type="nucleotide sequence ID" value="NZ_CP053436.1"/>
</dbReference>
<reference evidence="2 3" key="1">
    <citation type="submission" date="2020-05" db="EMBL/GenBank/DDBJ databases">
        <title>Genome sequencing of Spirosoma sp. TS118.</title>
        <authorList>
            <person name="Lee J.-H."/>
            <person name="Jeong S."/>
            <person name="Zhao L."/>
            <person name="Jung J.-H."/>
            <person name="Kim M.-K."/>
            <person name="Lim S."/>
        </authorList>
    </citation>
    <scope>NUCLEOTIDE SEQUENCE [LARGE SCALE GENOMIC DNA]</scope>
    <source>
        <strain evidence="2 3">TS118</strain>
        <plasmid evidence="3">pts</plasmid>
    </source>
</reference>
<dbReference type="EMBL" id="CP053436">
    <property type="protein sequence ID" value="QJW92494.1"/>
    <property type="molecule type" value="Genomic_DNA"/>
</dbReference>
<gene>
    <name evidence="2" type="ORF">HNV11_23775</name>
</gene>
<dbReference type="Proteomes" id="UP000502756">
    <property type="component" value="Plasmid pTS"/>
</dbReference>
<dbReference type="CDD" id="cd00093">
    <property type="entry name" value="HTH_XRE"/>
    <property type="match status" value="1"/>
</dbReference>